<sequence>LPCIGGRCVNTVGSYFCSCAPPPVLDGSQRRCVTNDTRAMGEEDPAVCWQEVGPDLVCGRPRLDRQATYTECCCLYGEAWGMDCALCPARHSGATAFLCNILRPPGPGLGPPYEYGPEYPPHYGLPYGPLPFGGPGPRLPPPGLRADYDPYGLGGGLRPPRGRPLRRPPPLRGLGGFRGALPPELCGVLSGCEHGHCVRVPQGFTCACDPGYRLDAARVACVDLDECSEAALCRGGRCLNTPGSFRCLCPPGSVLAQGPPRCVPARPPA</sequence>
<dbReference type="GO" id="GO:0019838">
    <property type="term" value="F:growth factor binding"/>
    <property type="evidence" value="ECO:0007669"/>
    <property type="project" value="UniProtKB-KW"/>
</dbReference>
<dbReference type="InterPro" id="IPR013032">
    <property type="entry name" value="EGF-like_CS"/>
</dbReference>
<keyword evidence="4 11" id="KW-0245">EGF-like domain</keyword>
<feature type="domain" description="EGF-like" evidence="12">
    <location>
        <begin position="223"/>
        <end position="263"/>
    </location>
</feature>
<comment type="subcellular location">
    <subcellularLocation>
        <location evidence="1">Secreted</location>
        <location evidence="1">Extracellular space</location>
        <location evidence="1">Extracellular matrix</location>
    </subcellularLocation>
</comment>
<evidence type="ECO:0000256" key="6">
    <source>
        <dbReference type="ARBA" id="ARBA00022737"/>
    </source>
</evidence>
<keyword evidence="7" id="KW-1015">Disulfide bond</keyword>
<dbReference type="InterPro" id="IPR009030">
    <property type="entry name" value="Growth_fac_rcpt_cys_sf"/>
</dbReference>
<evidence type="ECO:0000256" key="3">
    <source>
        <dbReference type="ARBA" id="ARBA00022530"/>
    </source>
</evidence>
<evidence type="ECO:0000256" key="2">
    <source>
        <dbReference type="ARBA" id="ARBA00022525"/>
    </source>
</evidence>
<keyword evidence="2" id="KW-0964">Secreted</keyword>
<dbReference type="SMART" id="SM00179">
    <property type="entry name" value="EGF_CA"/>
    <property type="match status" value="3"/>
</dbReference>
<evidence type="ECO:0000256" key="10">
    <source>
        <dbReference type="ARBA" id="ARBA00038081"/>
    </source>
</evidence>
<dbReference type="PROSITE" id="PS50026">
    <property type="entry name" value="EGF_3"/>
    <property type="match status" value="1"/>
</dbReference>
<dbReference type="SUPFAM" id="SSF57196">
    <property type="entry name" value="EGF/Laminin"/>
    <property type="match status" value="1"/>
</dbReference>
<dbReference type="PANTHER" id="PTHR24034:SF209">
    <property type="entry name" value="EGF-LIKE DOMAIN-CONTAINING PROTEIN"/>
    <property type="match status" value="1"/>
</dbReference>
<dbReference type="SMART" id="SM00181">
    <property type="entry name" value="EGF"/>
    <property type="match status" value="3"/>
</dbReference>
<protein>
    <recommendedName>
        <fullName evidence="16">Latent-transforming growth factor beta-binding protein 4</fullName>
    </recommendedName>
</protein>
<evidence type="ECO:0000259" key="13">
    <source>
        <dbReference type="PROSITE" id="PS51364"/>
    </source>
</evidence>
<dbReference type="SUPFAM" id="SSF57581">
    <property type="entry name" value="TB module/8-cys domain"/>
    <property type="match status" value="1"/>
</dbReference>
<dbReference type="Gene3D" id="3.90.290.10">
    <property type="entry name" value="TGF-beta binding (TB) domain"/>
    <property type="match status" value="1"/>
</dbReference>
<dbReference type="Proteomes" id="UP000694400">
    <property type="component" value="Unassembled WGS sequence"/>
</dbReference>
<dbReference type="Gene3D" id="2.10.25.10">
    <property type="entry name" value="Laminin"/>
    <property type="match status" value="3"/>
</dbReference>
<dbReference type="InterPro" id="IPR001881">
    <property type="entry name" value="EGF-like_Ca-bd_dom"/>
</dbReference>
<dbReference type="Pfam" id="PF12661">
    <property type="entry name" value="hEGF"/>
    <property type="match status" value="2"/>
</dbReference>
<dbReference type="Pfam" id="PF07645">
    <property type="entry name" value="EGF_CA"/>
    <property type="match status" value="1"/>
</dbReference>
<dbReference type="Ensembl" id="ENSAPLT00020018223.1">
    <property type="protein sequence ID" value="ENSAPLP00020016873.1"/>
    <property type="gene ID" value="ENSAPLG00020012127.1"/>
</dbReference>
<evidence type="ECO:0000313" key="14">
    <source>
        <dbReference type="Ensembl" id="ENSAPLP00020016873.1"/>
    </source>
</evidence>
<dbReference type="InterPro" id="IPR018097">
    <property type="entry name" value="EGF_Ca-bd_CS"/>
</dbReference>
<dbReference type="InterPro" id="IPR000742">
    <property type="entry name" value="EGF"/>
</dbReference>
<organism evidence="14 15">
    <name type="scientific">Anas platyrhynchos</name>
    <name type="common">Mallard</name>
    <name type="synonym">Anas boschas</name>
    <dbReference type="NCBI Taxonomy" id="8839"/>
    <lineage>
        <taxon>Eukaryota</taxon>
        <taxon>Metazoa</taxon>
        <taxon>Chordata</taxon>
        <taxon>Craniata</taxon>
        <taxon>Vertebrata</taxon>
        <taxon>Euteleostomi</taxon>
        <taxon>Archelosauria</taxon>
        <taxon>Archosauria</taxon>
        <taxon>Dinosauria</taxon>
        <taxon>Saurischia</taxon>
        <taxon>Theropoda</taxon>
        <taxon>Coelurosauria</taxon>
        <taxon>Aves</taxon>
        <taxon>Neognathae</taxon>
        <taxon>Galloanserae</taxon>
        <taxon>Anseriformes</taxon>
        <taxon>Anatidae</taxon>
        <taxon>Anatinae</taxon>
        <taxon>Anas</taxon>
    </lineage>
</organism>
<dbReference type="InterPro" id="IPR050751">
    <property type="entry name" value="ECM_structural_protein"/>
</dbReference>
<dbReference type="AlphaFoldDB" id="A0A8B9ZGJ2"/>
<keyword evidence="6" id="KW-0677">Repeat</keyword>
<evidence type="ECO:0008006" key="16">
    <source>
        <dbReference type="Google" id="ProtNLM"/>
    </source>
</evidence>
<comment type="caution">
    <text evidence="11">Lacks conserved residue(s) required for the propagation of feature annotation.</text>
</comment>
<evidence type="ECO:0000256" key="4">
    <source>
        <dbReference type="ARBA" id="ARBA00022536"/>
    </source>
</evidence>
<keyword evidence="9" id="KW-0340">Growth factor binding</keyword>
<dbReference type="FunFam" id="2.10.25.10:FF:000003">
    <property type="entry name" value="fibrillin-1 isoform X1"/>
    <property type="match status" value="1"/>
</dbReference>
<dbReference type="PROSITE" id="PS00010">
    <property type="entry name" value="ASX_HYDROXYL"/>
    <property type="match status" value="1"/>
</dbReference>
<comment type="similarity">
    <text evidence="10">Belongs to the LTBP family.</text>
</comment>
<evidence type="ECO:0000256" key="7">
    <source>
        <dbReference type="ARBA" id="ARBA00023157"/>
    </source>
</evidence>
<dbReference type="PANTHER" id="PTHR24034">
    <property type="entry name" value="EGF-LIKE DOMAIN-CONTAINING PROTEIN"/>
    <property type="match status" value="1"/>
</dbReference>
<dbReference type="InterPro" id="IPR000152">
    <property type="entry name" value="EGF-type_Asp/Asn_hydroxyl_site"/>
</dbReference>
<evidence type="ECO:0000259" key="12">
    <source>
        <dbReference type="PROSITE" id="PS50026"/>
    </source>
</evidence>
<evidence type="ECO:0000256" key="1">
    <source>
        <dbReference type="ARBA" id="ARBA00004498"/>
    </source>
</evidence>
<evidence type="ECO:0000313" key="15">
    <source>
        <dbReference type="Proteomes" id="UP000694400"/>
    </source>
</evidence>
<evidence type="ECO:0000256" key="9">
    <source>
        <dbReference type="ARBA" id="ARBA00023183"/>
    </source>
</evidence>
<dbReference type="InterPro" id="IPR049883">
    <property type="entry name" value="NOTCH1_EGF-like"/>
</dbReference>
<dbReference type="PROSITE" id="PS51364">
    <property type="entry name" value="TB"/>
    <property type="match status" value="1"/>
</dbReference>
<accession>A0A8B9ZGJ2</accession>
<proteinExistence type="inferred from homology"/>
<dbReference type="GO" id="GO:0005509">
    <property type="term" value="F:calcium ion binding"/>
    <property type="evidence" value="ECO:0007669"/>
    <property type="project" value="InterPro"/>
</dbReference>
<evidence type="ECO:0000256" key="11">
    <source>
        <dbReference type="PROSITE-ProRule" id="PRU00076"/>
    </source>
</evidence>
<evidence type="ECO:0000256" key="8">
    <source>
        <dbReference type="ARBA" id="ARBA00023180"/>
    </source>
</evidence>
<dbReference type="Pfam" id="PF00683">
    <property type="entry name" value="TB"/>
    <property type="match status" value="1"/>
</dbReference>
<dbReference type="SUPFAM" id="SSF57184">
    <property type="entry name" value="Growth factor receptor domain"/>
    <property type="match status" value="1"/>
</dbReference>
<keyword evidence="3" id="KW-0272">Extracellular matrix</keyword>
<dbReference type="InterPro" id="IPR017878">
    <property type="entry name" value="TB_dom"/>
</dbReference>
<dbReference type="FunFam" id="2.10.25.10:FF:000046">
    <property type="entry name" value="Latent-transforming growth factor beta-binding protein 1 isoform x2"/>
    <property type="match status" value="1"/>
</dbReference>
<dbReference type="FunFam" id="2.10.25.10:FF:000115">
    <property type="entry name" value="latent-transforming growth factor beta-binding protein 4 isoform X2"/>
    <property type="match status" value="1"/>
</dbReference>
<dbReference type="CDD" id="cd00054">
    <property type="entry name" value="EGF_CA"/>
    <property type="match status" value="1"/>
</dbReference>
<dbReference type="PROSITE" id="PS01187">
    <property type="entry name" value="EGF_CA"/>
    <property type="match status" value="1"/>
</dbReference>
<dbReference type="FunFam" id="3.90.290.10:FF:000004">
    <property type="entry name" value="latent-transforming growth factor beta-binding protein 1 isoform X1"/>
    <property type="match status" value="1"/>
</dbReference>
<keyword evidence="5" id="KW-0732">Signal</keyword>
<keyword evidence="8" id="KW-0325">Glycoprotein</keyword>
<reference evidence="14" key="2">
    <citation type="submission" date="2025-09" db="UniProtKB">
        <authorList>
            <consortium name="Ensembl"/>
        </authorList>
    </citation>
    <scope>IDENTIFICATION</scope>
</reference>
<name>A0A8B9ZGJ2_ANAPL</name>
<reference evidence="14" key="1">
    <citation type="submission" date="2025-08" db="UniProtKB">
        <authorList>
            <consortium name="Ensembl"/>
        </authorList>
    </citation>
    <scope>IDENTIFICATION</scope>
</reference>
<dbReference type="InterPro" id="IPR036773">
    <property type="entry name" value="TB_dom_sf"/>
</dbReference>
<feature type="domain" description="TB" evidence="13">
    <location>
        <begin position="46"/>
        <end position="99"/>
    </location>
</feature>
<evidence type="ECO:0000256" key="5">
    <source>
        <dbReference type="ARBA" id="ARBA00022729"/>
    </source>
</evidence>